<dbReference type="RefSeq" id="WP_177105107.1">
    <property type="nucleotide sequence ID" value="NZ_JACAQB010000024.1"/>
</dbReference>
<reference evidence="6 7" key="1">
    <citation type="submission" date="2020-04" db="EMBL/GenBank/DDBJ databases">
        <title>Molecular characterization of pseudomonads from Agaricus bisporus reveal novel blotch 2 pathogens in Western Europe.</title>
        <authorList>
            <person name="Taparia T."/>
            <person name="Krijger M."/>
            <person name="Haynes E."/>
            <person name="Elpinstone J.G."/>
            <person name="Noble R."/>
            <person name="Van Der Wolf J."/>
        </authorList>
    </citation>
    <scope>NUCLEOTIDE SEQUENCE [LARGE SCALE GENOMIC DNA]</scope>
    <source>
        <strain evidence="6 7">H7001</strain>
    </source>
</reference>
<evidence type="ECO:0000256" key="4">
    <source>
        <dbReference type="ARBA" id="ARBA00022898"/>
    </source>
</evidence>
<gene>
    <name evidence="6" type="ORF">HX882_26840</name>
</gene>
<keyword evidence="6" id="KW-0808">Transferase</keyword>
<comment type="similarity">
    <text evidence="2 5">Belongs to the class-III pyridoxal-phosphate-dependent aminotransferase family.</text>
</comment>
<organism evidence="6 7">
    <name type="scientific">Pseudomonas gingeri</name>
    <dbReference type="NCBI Taxonomy" id="117681"/>
    <lineage>
        <taxon>Bacteria</taxon>
        <taxon>Pseudomonadati</taxon>
        <taxon>Pseudomonadota</taxon>
        <taxon>Gammaproteobacteria</taxon>
        <taxon>Pseudomonadales</taxon>
        <taxon>Pseudomonadaceae</taxon>
        <taxon>Pseudomonas</taxon>
    </lineage>
</organism>
<accession>A0A7Y8C4T5</accession>
<dbReference type="InterPro" id="IPR015422">
    <property type="entry name" value="PyrdxlP-dep_Trfase_small"/>
</dbReference>
<dbReference type="InterPro" id="IPR005814">
    <property type="entry name" value="Aminotrans_3"/>
</dbReference>
<protein>
    <submittedName>
        <fullName evidence="6">Aspartate aminotransferase family protein</fullName>
    </submittedName>
</protein>
<dbReference type="FunFam" id="3.40.640.10:FF:000004">
    <property type="entry name" value="Acetylornithine aminotransferase"/>
    <property type="match status" value="1"/>
</dbReference>
<dbReference type="InterPro" id="IPR015424">
    <property type="entry name" value="PyrdxlP-dep_Trfase"/>
</dbReference>
<dbReference type="GO" id="GO:0008483">
    <property type="term" value="F:transaminase activity"/>
    <property type="evidence" value="ECO:0007669"/>
    <property type="project" value="UniProtKB-KW"/>
</dbReference>
<evidence type="ECO:0000313" key="6">
    <source>
        <dbReference type="EMBL" id="NWB99513.1"/>
    </source>
</evidence>
<keyword evidence="3 6" id="KW-0032">Aminotransferase</keyword>
<dbReference type="PIRSF" id="PIRSF000521">
    <property type="entry name" value="Transaminase_4ab_Lys_Orn"/>
    <property type="match status" value="1"/>
</dbReference>
<comment type="caution">
    <text evidence="6">The sequence shown here is derived from an EMBL/GenBank/DDBJ whole genome shotgun (WGS) entry which is preliminary data.</text>
</comment>
<name>A0A7Y8C4T5_9PSED</name>
<dbReference type="InterPro" id="IPR049704">
    <property type="entry name" value="Aminotrans_3_PPA_site"/>
</dbReference>
<dbReference type="Gene3D" id="3.90.1150.10">
    <property type="entry name" value="Aspartate Aminotransferase, domain 1"/>
    <property type="match status" value="1"/>
</dbReference>
<dbReference type="CDD" id="cd00610">
    <property type="entry name" value="OAT_like"/>
    <property type="match status" value="1"/>
</dbReference>
<dbReference type="Gene3D" id="3.40.640.10">
    <property type="entry name" value="Type I PLP-dependent aspartate aminotransferase-like (Major domain)"/>
    <property type="match status" value="1"/>
</dbReference>
<evidence type="ECO:0000256" key="2">
    <source>
        <dbReference type="ARBA" id="ARBA00008954"/>
    </source>
</evidence>
<evidence type="ECO:0000256" key="3">
    <source>
        <dbReference type="ARBA" id="ARBA00022576"/>
    </source>
</evidence>
<keyword evidence="4 5" id="KW-0663">Pyridoxal phosphate</keyword>
<evidence type="ECO:0000256" key="5">
    <source>
        <dbReference type="RuleBase" id="RU003560"/>
    </source>
</evidence>
<sequence length="435" mass="46645">MPVQKSPVEYDNTWLHFFPSDQLGKTDGFPSSLVSAQGIYVTDSQGRQYMDAISGAYCVNVGYGRDSIIDAASQAAKKLAFCSPFSFSNPYATQLAQTLAKLAKPVVGANARVFFTNSGSEAVETALKIARAFAVKKGEGQRKWLVSRDHAYHGLTLGALSVCGFPSLKEEFGPLLPMTATIPSMRDSADPFNDLLKATPGHGNDIAGVLLESVETSNGMTTPSEQYLESLRRIRKETGALLILDEVITGFGRLGSWFGAEHYGLEADIIICAKGLTSGYDSLGATIVSERVASIFAQGDDSMFTHGATFGGRPAAAAAALENIGILEREQLLANAASMGAYLKVKLEDLFAHHPKVSGLTGVGLLQAIHLKSPDSSDPATAEQVTVIRDRLLQRGVITSLYYTRHDPTIEIAPPLCITQAQIDQLCLIIRDALK</sequence>
<dbReference type="EMBL" id="JACAQB010000024">
    <property type="protein sequence ID" value="NWB99513.1"/>
    <property type="molecule type" value="Genomic_DNA"/>
</dbReference>
<evidence type="ECO:0000256" key="1">
    <source>
        <dbReference type="ARBA" id="ARBA00001933"/>
    </source>
</evidence>
<dbReference type="PANTHER" id="PTHR43094:SF1">
    <property type="entry name" value="AMINOTRANSFERASE CLASS-III"/>
    <property type="match status" value="1"/>
</dbReference>
<dbReference type="Pfam" id="PF00202">
    <property type="entry name" value="Aminotran_3"/>
    <property type="match status" value="1"/>
</dbReference>
<proteinExistence type="inferred from homology"/>
<dbReference type="SUPFAM" id="SSF53383">
    <property type="entry name" value="PLP-dependent transferases"/>
    <property type="match status" value="1"/>
</dbReference>
<evidence type="ECO:0000313" key="7">
    <source>
        <dbReference type="Proteomes" id="UP000539985"/>
    </source>
</evidence>
<dbReference type="GO" id="GO:0030170">
    <property type="term" value="F:pyridoxal phosphate binding"/>
    <property type="evidence" value="ECO:0007669"/>
    <property type="project" value="InterPro"/>
</dbReference>
<dbReference type="InterPro" id="IPR015421">
    <property type="entry name" value="PyrdxlP-dep_Trfase_major"/>
</dbReference>
<dbReference type="AlphaFoldDB" id="A0A7Y8C4T5"/>
<dbReference type="Proteomes" id="UP000539985">
    <property type="component" value="Unassembled WGS sequence"/>
</dbReference>
<dbReference type="PANTHER" id="PTHR43094">
    <property type="entry name" value="AMINOTRANSFERASE"/>
    <property type="match status" value="1"/>
</dbReference>
<comment type="cofactor">
    <cofactor evidence="1">
        <name>pyridoxal 5'-phosphate</name>
        <dbReference type="ChEBI" id="CHEBI:597326"/>
    </cofactor>
</comment>
<dbReference type="PROSITE" id="PS00600">
    <property type="entry name" value="AA_TRANSFER_CLASS_3"/>
    <property type="match status" value="1"/>
</dbReference>